<accession>X1H3W6</accession>
<protein>
    <submittedName>
        <fullName evidence="1">Uncharacterized protein</fullName>
    </submittedName>
</protein>
<reference evidence="1" key="1">
    <citation type="journal article" date="2014" name="Front. Microbiol.">
        <title>High frequency of phylogenetically diverse reductive dehalogenase-homologous genes in deep subseafloor sedimentary metagenomes.</title>
        <authorList>
            <person name="Kawai M."/>
            <person name="Futagami T."/>
            <person name="Toyoda A."/>
            <person name="Takaki Y."/>
            <person name="Nishi S."/>
            <person name="Hori S."/>
            <person name="Arai W."/>
            <person name="Tsubouchi T."/>
            <person name="Morono Y."/>
            <person name="Uchiyama I."/>
            <person name="Ito T."/>
            <person name="Fujiyama A."/>
            <person name="Inagaki F."/>
            <person name="Takami H."/>
        </authorList>
    </citation>
    <scope>NUCLEOTIDE SEQUENCE</scope>
    <source>
        <strain evidence="1">Expedition CK06-06</strain>
    </source>
</reference>
<gene>
    <name evidence="1" type="ORF">S03H2_52187</name>
</gene>
<evidence type="ECO:0000313" key="1">
    <source>
        <dbReference type="EMBL" id="GAH64102.1"/>
    </source>
</evidence>
<organism evidence="1">
    <name type="scientific">marine sediment metagenome</name>
    <dbReference type="NCBI Taxonomy" id="412755"/>
    <lineage>
        <taxon>unclassified sequences</taxon>
        <taxon>metagenomes</taxon>
        <taxon>ecological metagenomes</taxon>
    </lineage>
</organism>
<name>X1H3W6_9ZZZZ</name>
<sequence length="235" mass="26327">SRREVIGEEGELLNYHKSWVASSDQDDIEGTETIGKFTIKIECHAWNSPPTQARYSIHVYWTENDYEIKSYYVQGDSINIFGKGIWRNIGKMYASFFRYGDGINFDAGAINIYLQGSQIGYENLYDQISASVSDPISIVKYGERDGGSVEYPMLETVEQCVAVGKKIIRNNHKLGIASFEIPFNPLLKTGQTIALSDTKIGLAERYLVEGVGHSIDVDDEGKIKARTQVRGVCYA</sequence>
<proteinExistence type="predicted"/>
<comment type="caution">
    <text evidence="1">The sequence shown here is derived from an EMBL/GenBank/DDBJ whole genome shotgun (WGS) entry which is preliminary data.</text>
</comment>
<dbReference type="AlphaFoldDB" id="X1H3W6"/>
<feature type="non-terminal residue" evidence="1">
    <location>
        <position position="1"/>
    </location>
</feature>
<dbReference type="EMBL" id="BARU01033145">
    <property type="protein sequence ID" value="GAH64102.1"/>
    <property type="molecule type" value="Genomic_DNA"/>
</dbReference>